<sequence>MPDALRLSGLHDFCNILNLEEFVGRIRRLRRIWHKQSALFRR</sequence>
<protein>
    <submittedName>
        <fullName evidence="1">Uncharacterized protein</fullName>
    </submittedName>
</protein>
<gene>
    <name evidence="1" type="ORF">WR15_14990</name>
</gene>
<name>A0A094VU12_ECOLX</name>
<organism evidence="1 2">
    <name type="scientific">Escherichia coli</name>
    <dbReference type="NCBI Taxonomy" id="562"/>
    <lineage>
        <taxon>Bacteria</taxon>
        <taxon>Pseudomonadati</taxon>
        <taxon>Pseudomonadota</taxon>
        <taxon>Gammaproteobacteria</taxon>
        <taxon>Enterobacterales</taxon>
        <taxon>Enterobacteriaceae</taxon>
        <taxon>Escherichia</taxon>
    </lineage>
</organism>
<dbReference type="EMBL" id="LGZN01000032">
    <property type="protein sequence ID" value="KNF68271.1"/>
    <property type="molecule type" value="Genomic_DNA"/>
</dbReference>
<dbReference type="AntiFam" id="ANF00064">
    <property type="entry name" value="Unclear, Possibly translation of poorly localized IS Element IS621"/>
</dbReference>
<evidence type="ECO:0000313" key="2">
    <source>
        <dbReference type="Proteomes" id="UP000037564"/>
    </source>
</evidence>
<evidence type="ECO:0000313" key="1">
    <source>
        <dbReference type="EMBL" id="KNF68271.1"/>
    </source>
</evidence>
<accession>A0A094VU12</accession>
<dbReference type="PATRIC" id="fig|562.10476.peg.4722"/>
<comment type="caution">
    <text evidence="1">The sequence shown here is derived from an EMBL/GenBank/DDBJ whole genome shotgun (WGS) entry which is preliminary data.</text>
</comment>
<reference evidence="1 2" key="1">
    <citation type="submission" date="2015-07" db="EMBL/GenBank/DDBJ databases">
        <title>Genome sequences of 64 non-O157:H7 Shiga toxin-producing Escherichia coli strains.</title>
        <authorList>
            <person name="Gonzalez-Escalona N."/>
            <person name="Toro M."/>
            <person name="Timme R."/>
            <person name="Payne J."/>
        </authorList>
    </citation>
    <scope>NUCLEOTIDE SEQUENCE [LARGE SCALE GENOMIC DNA]</scope>
    <source>
        <strain evidence="1 2">CFSAN026843</strain>
    </source>
</reference>
<proteinExistence type="predicted"/>
<dbReference type="Proteomes" id="UP000037564">
    <property type="component" value="Unassembled WGS sequence"/>
</dbReference>
<dbReference type="AlphaFoldDB" id="A0A094VU12"/>